<feature type="transmembrane region" description="Helical" evidence="1">
    <location>
        <begin position="20"/>
        <end position="38"/>
    </location>
</feature>
<keyword evidence="3" id="KW-1185">Reference proteome</keyword>
<dbReference type="OrthoDB" id="95481at2157"/>
<name>A0A4Y5SIA9_9EURY</name>
<dbReference type="KEGG" id="tic:FH039_01215"/>
<gene>
    <name evidence="2" type="ORF">FH039_01215</name>
</gene>
<protein>
    <submittedName>
        <fullName evidence="2">Uncharacterized protein</fullName>
    </submittedName>
</protein>
<keyword evidence="1" id="KW-0812">Transmembrane</keyword>
<dbReference type="EMBL" id="CP040846">
    <property type="protein sequence ID" value="QDA30507.1"/>
    <property type="molecule type" value="Genomic_DNA"/>
</dbReference>
<proteinExistence type="predicted"/>
<evidence type="ECO:0000313" key="2">
    <source>
        <dbReference type="EMBL" id="QDA30507.1"/>
    </source>
</evidence>
<evidence type="ECO:0000256" key="1">
    <source>
        <dbReference type="SAM" id="Phobius"/>
    </source>
</evidence>
<keyword evidence="1" id="KW-0472">Membrane</keyword>
<dbReference type="RefSeq" id="WP_139679897.1">
    <property type="nucleotide sequence ID" value="NZ_CP040846.1"/>
</dbReference>
<reference evidence="2 3" key="1">
    <citation type="submission" date="2019-06" db="EMBL/GenBank/DDBJ databases">
        <title>Thermococcus indicus sp. nov., a Fe(III)-reducing hyperthermophilic archaeon isolated from the Onnuri vent field of the Central Indian Ocean ridge.</title>
        <authorList>
            <person name="Lim J.K."/>
            <person name="Kim Y.J."/>
            <person name="Kwon K.K."/>
        </authorList>
    </citation>
    <scope>NUCLEOTIDE SEQUENCE [LARGE SCALE GENOMIC DNA]</scope>
    <source>
        <strain evidence="2 3">IOH1</strain>
    </source>
</reference>
<organism evidence="2 3">
    <name type="scientific">Thermococcus indicus</name>
    <dbReference type="NCBI Taxonomy" id="2586643"/>
    <lineage>
        <taxon>Archaea</taxon>
        <taxon>Methanobacteriati</taxon>
        <taxon>Methanobacteriota</taxon>
        <taxon>Thermococci</taxon>
        <taxon>Thermococcales</taxon>
        <taxon>Thermococcaceae</taxon>
        <taxon>Thermococcus</taxon>
    </lineage>
</organism>
<sequence>MEKDGKPRLSYETTFRVKVLILALIFGIAIFMIVYYPIISHQVDPFKVESPRGQILLAQNFSVAGINYTNAVPFTAKNNALVLGGSDELDETLTITVSTPQWCADLWVWGGSANGWVRKYECARELQLSKYAFNRVPIHEAKEMARWSLEPGYVIVFHKNGPVRRYELVNFTVTYGGERDWGAFKVSFKSS</sequence>
<keyword evidence="1" id="KW-1133">Transmembrane helix</keyword>
<dbReference type="GeneID" id="40473761"/>
<accession>A0A4Y5SIA9</accession>
<evidence type="ECO:0000313" key="3">
    <source>
        <dbReference type="Proteomes" id="UP000306007"/>
    </source>
</evidence>
<dbReference type="Proteomes" id="UP000306007">
    <property type="component" value="Chromosome"/>
</dbReference>
<dbReference type="AlphaFoldDB" id="A0A4Y5SIA9"/>